<sequence length="95" mass="10366">MPDKRAKLVPSKQAPTHCNAMCESVHPHPRLFLSKQLAKELTRMGEVCAGVVFGDDVTLVNMSAGGVIYGIFLSNEEELEAFLDEQARLHVEGGV</sequence>
<dbReference type="EMBL" id="FOVR01000006">
    <property type="protein sequence ID" value="SFO45572.1"/>
    <property type="molecule type" value="Genomic_DNA"/>
</dbReference>
<protein>
    <submittedName>
        <fullName evidence="1">Uncharacterized protein</fullName>
    </submittedName>
</protein>
<reference evidence="1 2" key="1">
    <citation type="submission" date="2016-10" db="EMBL/GenBank/DDBJ databases">
        <authorList>
            <person name="de Groot N.N."/>
        </authorList>
    </citation>
    <scope>NUCLEOTIDE SEQUENCE [LARGE SCALE GENOMIC DNA]</scope>
    <source>
        <strain evidence="1 2">CGMCC 1.9157</strain>
    </source>
</reference>
<dbReference type="RefSeq" id="WP_090072969.1">
    <property type="nucleotide sequence ID" value="NZ_FOVR01000006.1"/>
</dbReference>
<name>A0A1I5HBA4_9HYPH</name>
<dbReference type="STRING" id="655353.SAMN04488056_106140"/>
<gene>
    <name evidence="1" type="ORF">SAMN04488056_106140</name>
</gene>
<keyword evidence="2" id="KW-1185">Reference proteome</keyword>
<organism evidence="1 2">
    <name type="scientific">Cohaesibacter marisflavi</name>
    <dbReference type="NCBI Taxonomy" id="655353"/>
    <lineage>
        <taxon>Bacteria</taxon>
        <taxon>Pseudomonadati</taxon>
        <taxon>Pseudomonadota</taxon>
        <taxon>Alphaproteobacteria</taxon>
        <taxon>Hyphomicrobiales</taxon>
        <taxon>Cohaesibacteraceae</taxon>
    </lineage>
</organism>
<dbReference type="AlphaFoldDB" id="A0A1I5HBA4"/>
<proteinExistence type="predicted"/>
<evidence type="ECO:0000313" key="1">
    <source>
        <dbReference type="EMBL" id="SFO45572.1"/>
    </source>
</evidence>
<evidence type="ECO:0000313" key="2">
    <source>
        <dbReference type="Proteomes" id="UP000199236"/>
    </source>
</evidence>
<dbReference type="Proteomes" id="UP000199236">
    <property type="component" value="Unassembled WGS sequence"/>
</dbReference>
<accession>A0A1I5HBA4</accession>